<accession>A0A6P0EU98</accession>
<gene>
    <name evidence="2" type="ORF">G3R41_08370</name>
    <name evidence="1" type="ORF">GCU67_08365</name>
</gene>
<dbReference type="EMBL" id="JAAGWH010000017">
    <property type="protein sequence ID" value="NEK94186.1"/>
    <property type="molecule type" value="Genomic_DNA"/>
</dbReference>
<proteinExistence type="predicted"/>
<evidence type="ECO:0000313" key="1">
    <source>
        <dbReference type="EMBL" id="NEK94186.1"/>
    </source>
</evidence>
<comment type="caution">
    <text evidence="1">The sequence shown here is derived from an EMBL/GenBank/DDBJ whole genome shotgun (WGS) entry which is preliminary data.</text>
</comment>
<dbReference type="EMBL" id="JAAGWB010000017">
    <property type="protein sequence ID" value="NEN50954.1"/>
    <property type="molecule type" value="Genomic_DNA"/>
</dbReference>
<dbReference type="Proteomes" id="UP000471152">
    <property type="component" value="Unassembled WGS sequence"/>
</dbReference>
<reference evidence="2 4" key="2">
    <citation type="submission" date="2020-02" db="EMBL/GenBank/DDBJ databases">
        <title>The WGS of Modestobacter muralis DSM 100205.</title>
        <authorList>
            <person name="Jiang Z."/>
        </authorList>
    </citation>
    <scope>NUCLEOTIDE SEQUENCE [LARGE SCALE GENOMIC DNA]</scope>
    <source>
        <strain evidence="2 4">DSM 100205</strain>
    </source>
</reference>
<dbReference type="RefSeq" id="WP_163610649.1">
    <property type="nucleotide sequence ID" value="NZ_JAAGWB010000017.1"/>
</dbReference>
<organism evidence="1 3">
    <name type="scientific">Modestobacter muralis</name>
    <dbReference type="NCBI Taxonomy" id="1608614"/>
    <lineage>
        <taxon>Bacteria</taxon>
        <taxon>Bacillati</taxon>
        <taxon>Actinomycetota</taxon>
        <taxon>Actinomycetes</taxon>
        <taxon>Geodermatophilales</taxon>
        <taxon>Geodermatophilaceae</taxon>
        <taxon>Modestobacter</taxon>
    </lineage>
</organism>
<sequence>MADKNRVPRPLGWCSACLADDQREHPAVTSHQGTSLCREHNAAAHREQQASLRLGDLAAQAQTQAEAAVEEARKILARAWHLRDQR</sequence>
<dbReference type="Proteomes" id="UP000468828">
    <property type="component" value="Unassembled WGS sequence"/>
</dbReference>
<protein>
    <submittedName>
        <fullName evidence="1">Uncharacterized protein</fullName>
    </submittedName>
</protein>
<evidence type="ECO:0000313" key="4">
    <source>
        <dbReference type="Proteomes" id="UP000471152"/>
    </source>
</evidence>
<keyword evidence="3" id="KW-1185">Reference proteome</keyword>
<name>A0A6P0EU98_9ACTN</name>
<reference evidence="1 3" key="1">
    <citation type="submission" date="2020-01" db="EMBL/GenBank/DDBJ databases">
        <title>the WGS Modestobacter muralis CPCC 204518.</title>
        <authorList>
            <person name="Jiang Z."/>
        </authorList>
    </citation>
    <scope>NUCLEOTIDE SEQUENCE [LARGE SCALE GENOMIC DNA]</scope>
    <source>
        <strain evidence="1 3">DSM 100205</strain>
    </source>
</reference>
<evidence type="ECO:0000313" key="2">
    <source>
        <dbReference type="EMBL" id="NEN50954.1"/>
    </source>
</evidence>
<dbReference type="AlphaFoldDB" id="A0A6P0EU98"/>
<evidence type="ECO:0000313" key="3">
    <source>
        <dbReference type="Proteomes" id="UP000468828"/>
    </source>
</evidence>